<dbReference type="SUPFAM" id="SSF50370">
    <property type="entry name" value="Ricin B-like lectins"/>
    <property type="match status" value="1"/>
</dbReference>
<dbReference type="InterPro" id="IPR000772">
    <property type="entry name" value="Ricin_B_lectin"/>
</dbReference>
<feature type="compositionally biased region" description="Polar residues" evidence="1">
    <location>
        <begin position="381"/>
        <end position="396"/>
    </location>
</feature>
<dbReference type="Pfam" id="PF14200">
    <property type="entry name" value="RicinB_lectin_2"/>
    <property type="match status" value="1"/>
</dbReference>
<dbReference type="RefSeq" id="WP_390317359.1">
    <property type="nucleotide sequence ID" value="NZ_JBHSPB010000010.1"/>
</dbReference>
<comment type="caution">
    <text evidence="3">The sequence shown here is derived from an EMBL/GenBank/DDBJ whole genome shotgun (WGS) entry which is preliminary data.</text>
</comment>
<name>A0ABW0Z1N9_9ACTN</name>
<dbReference type="EMBL" id="JBHSPB010000010">
    <property type="protein sequence ID" value="MFC5721997.1"/>
    <property type="molecule type" value="Genomic_DNA"/>
</dbReference>
<dbReference type="Proteomes" id="UP001596083">
    <property type="component" value="Unassembled WGS sequence"/>
</dbReference>
<keyword evidence="4" id="KW-1185">Reference proteome</keyword>
<feature type="region of interest" description="Disordered" evidence="1">
    <location>
        <begin position="371"/>
        <end position="396"/>
    </location>
</feature>
<evidence type="ECO:0000313" key="4">
    <source>
        <dbReference type="Proteomes" id="UP001596083"/>
    </source>
</evidence>
<dbReference type="Pfam" id="PF13402">
    <property type="entry name" value="Peptidase_M60"/>
    <property type="match status" value="1"/>
</dbReference>
<dbReference type="Gene3D" id="2.80.10.50">
    <property type="match status" value="3"/>
</dbReference>
<feature type="compositionally biased region" description="Polar residues" evidence="1">
    <location>
        <begin position="512"/>
        <end position="521"/>
    </location>
</feature>
<dbReference type="Gene3D" id="3.40.390.80">
    <property type="entry name" value="Peptidase M60, enhancin-like domain 2"/>
    <property type="match status" value="1"/>
</dbReference>
<feature type="region of interest" description="Disordered" evidence="1">
    <location>
        <begin position="512"/>
        <end position="534"/>
    </location>
</feature>
<dbReference type="PROSITE" id="PS51723">
    <property type="entry name" value="PEPTIDASE_M60"/>
    <property type="match status" value="1"/>
</dbReference>
<dbReference type="InterPro" id="IPR031161">
    <property type="entry name" value="Peptidase_M60_dom"/>
</dbReference>
<dbReference type="CDD" id="cd00161">
    <property type="entry name" value="beta-trefoil_Ricin-like"/>
    <property type="match status" value="1"/>
</dbReference>
<protein>
    <submittedName>
        <fullName evidence="3">RICIN domain-containing protein</fullName>
    </submittedName>
</protein>
<proteinExistence type="predicted"/>
<gene>
    <name evidence="3" type="ORF">ACFP1Z_17660</name>
</gene>
<evidence type="ECO:0000256" key="1">
    <source>
        <dbReference type="SAM" id="MobiDB-lite"/>
    </source>
</evidence>
<accession>A0ABW0Z1N9</accession>
<dbReference type="SMART" id="SM01276">
    <property type="entry name" value="M60-like"/>
    <property type="match status" value="1"/>
</dbReference>
<evidence type="ECO:0000313" key="3">
    <source>
        <dbReference type="EMBL" id="MFC5721997.1"/>
    </source>
</evidence>
<evidence type="ECO:0000259" key="2">
    <source>
        <dbReference type="PROSITE" id="PS51723"/>
    </source>
</evidence>
<dbReference type="InterPro" id="IPR035992">
    <property type="entry name" value="Ricin_B-like_lectins"/>
</dbReference>
<feature type="domain" description="Peptidase M60" evidence="2">
    <location>
        <begin position="13"/>
        <end position="313"/>
    </location>
</feature>
<sequence>MEQKRLKSVLKLNDAQSTGLHLRSNMRTAVEVADTPDSRAGKMKLRIGVPGSQNQQVITLKPGIQSFIVRGGGMVYVSVEGDSSSGNTDVQFMGRAFTKAPRFVLGETRVDEFRKMLDERTDIPWVEYVSGRTILTVDRATALKFRDQNPNWLMESYDRLVGVQDSVNNVGEGSGQIAPSPLVQHIVLDGQKKKGVAQVADGYAAFDAAYADILLTPNKLTPSGIGLDPRDDRAWEVWRELGRHRQLAPVSGDGLGEAMSTLYATAAERAFEHPWAGIGRELDSNLAKMLKANPSSPDVQRAVMLDQLVLAYGEDFWPKVNKLLIEDKPRAQRTAQDYLIATASLFAKEDLRDFFAKYGLIAGDFANKSVDSLGLPKPKTDPSTLGNGRPQQSATVAPLSNGTVTNVNSKLCLEVDNSSKSDGARVQQWDCKGQRGANWSTQDAGDGYVHIVNKNSGKVLEIENSSRSNGARAQQWANRGQNGAKWRITSSARGLLLQNKASGKILEIDNSSRANGATAQQWDDKGQRGGYWQK</sequence>
<organism evidence="3 4">
    <name type="scientific">Streptomyces gamaensis</name>
    <dbReference type="NCBI Taxonomy" id="1763542"/>
    <lineage>
        <taxon>Bacteria</taxon>
        <taxon>Bacillati</taxon>
        <taxon>Actinomycetota</taxon>
        <taxon>Actinomycetes</taxon>
        <taxon>Kitasatosporales</taxon>
        <taxon>Streptomycetaceae</taxon>
        <taxon>Streptomyces</taxon>
    </lineage>
</organism>
<reference evidence="4" key="1">
    <citation type="journal article" date="2019" name="Int. J. Syst. Evol. Microbiol.">
        <title>The Global Catalogue of Microorganisms (GCM) 10K type strain sequencing project: providing services to taxonomists for standard genome sequencing and annotation.</title>
        <authorList>
            <consortium name="The Broad Institute Genomics Platform"/>
            <consortium name="The Broad Institute Genome Sequencing Center for Infectious Disease"/>
            <person name="Wu L."/>
            <person name="Ma J."/>
        </authorList>
    </citation>
    <scope>NUCLEOTIDE SEQUENCE [LARGE SCALE GENOMIC DNA]</scope>
    <source>
        <strain evidence="4">CGMCC 4.7304</strain>
    </source>
</reference>
<dbReference type="Gene3D" id="2.60.120.1250">
    <property type="entry name" value="Peptidase M60, enhancin-like domain 1"/>
    <property type="match status" value="1"/>
</dbReference>
<dbReference type="PROSITE" id="PS50231">
    <property type="entry name" value="RICIN_B_LECTIN"/>
    <property type="match status" value="1"/>
</dbReference>